<comment type="caution">
    <text evidence="9">The sequence shown here is derived from an EMBL/GenBank/DDBJ whole genome shotgun (WGS) entry which is preliminary data.</text>
</comment>
<reference evidence="10" key="1">
    <citation type="journal article" date="2019" name="Int. J. Syst. Evol. Microbiol.">
        <title>The Global Catalogue of Microorganisms (GCM) 10K type strain sequencing project: providing services to taxonomists for standard genome sequencing and annotation.</title>
        <authorList>
            <consortium name="The Broad Institute Genomics Platform"/>
            <consortium name="The Broad Institute Genome Sequencing Center for Infectious Disease"/>
            <person name="Wu L."/>
            <person name="Ma J."/>
        </authorList>
    </citation>
    <scope>NUCLEOTIDE SEQUENCE [LARGE SCALE GENOMIC DNA]</scope>
    <source>
        <strain evidence="10">CGMCC 1.15277</strain>
    </source>
</reference>
<evidence type="ECO:0000313" key="9">
    <source>
        <dbReference type="EMBL" id="MFC6397711.1"/>
    </source>
</evidence>
<evidence type="ECO:0000256" key="7">
    <source>
        <dbReference type="SAM" id="MobiDB-lite"/>
    </source>
</evidence>
<protein>
    <recommendedName>
        <fullName evidence="6">Transcription antitermination protein NusB</fullName>
    </recommendedName>
    <alternativeName>
        <fullName evidence="6">Antitermination factor NusB</fullName>
    </alternativeName>
</protein>
<keyword evidence="4 6" id="KW-0805">Transcription regulation</keyword>
<comment type="similarity">
    <text evidence="1 6">Belongs to the NusB family.</text>
</comment>
<feature type="domain" description="NusB/RsmB/TIM44" evidence="8">
    <location>
        <begin position="40"/>
        <end position="163"/>
    </location>
</feature>
<comment type="function">
    <text evidence="6">Involved in transcription antitermination. Required for transcription of ribosomal RNA (rRNA) genes. Binds specifically to the boxA antiterminator sequence of the ribosomal RNA (rrn) operons.</text>
</comment>
<dbReference type="EMBL" id="JBHSUA010000021">
    <property type="protein sequence ID" value="MFC6397711.1"/>
    <property type="molecule type" value="Genomic_DNA"/>
</dbReference>
<evidence type="ECO:0000313" key="10">
    <source>
        <dbReference type="Proteomes" id="UP001596266"/>
    </source>
</evidence>
<keyword evidence="2 6" id="KW-0889">Transcription antitermination</keyword>
<dbReference type="InterPro" id="IPR011605">
    <property type="entry name" value="NusB_fam"/>
</dbReference>
<gene>
    <name evidence="6 9" type="primary">nusB</name>
    <name evidence="9" type="ORF">ACFP57_12060</name>
</gene>
<evidence type="ECO:0000256" key="1">
    <source>
        <dbReference type="ARBA" id="ARBA00005952"/>
    </source>
</evidence>
<evidence type="ECO:0000256" key="2">
    <source>
        <dbReference type="ARBA" id="ARBA00022814"/>
    </source>
</evidence>
<dbReference type="HAMAP" id="MF_00073">
    <property type="entry name" value="NusB"/>
    <property type="match status" value="1"/>
</dbReference>
<evidence type="ECO:0000256" key="4">
    <source>
        <dbReference type="ARBA" id="ARBA00023015"/>
    </source>
</evidence>
<dbReference type="Proteomes" id="UP001596266">
    <property type="component" value="Unassembled WGS sequence"/>
</dbReference>
<keyword evidence="3 6" id="KW-0694">RNA-binding</keyword>
<feature type="region of interest" description="Disordered" evidence="7">
    <location>
        <begin position="1"/>
        <end position="38"/>
    </location>
</feature>
<organism evidence="9 10">
    <name type="scientific">Luteococcus sanguinis</name>
    <dbReference type="NCBI Taxonomy" id="174038"/>
    <lineage>
        <taxon>Bacteria</taxon>
        <taxon>Bacillati</taxon>
        <taxon>Actinomycetota</taxon>
        <taxon>Actinomycetes</taxon>
        <taxon>Propionibacteriales</taxon>
        <taxon>Propionibacteriaceae</taxon>
        <taxon>Luteococcus</taxon>
    </lineage>
</organism>
<accession>A0ABW1X315</accession>
<keyword evidence="10" id="KW-1185">Reference proteome</keyword>
<dbReference type="RefSeq" id="WP_343886125.1">
    <property type="nucleotide sequence ID" value="NZ_BAAAKI010000013.1"/>
</dbReference>
<proteinExistence type="inferred from homology"/>
<dbReference type="Pfam" id="PF01029">
    <property type="entry name" value="NusB"/>
    <property type="match status" value="1"/>
</dbReference>
<sequence>MSSHDPELVGEPVPGRPDLLKITPEPIPVVPNPHHTTRTKARMRAMDLLFESELRGRDVLETLDERIAANEPPVRLYTRDIVRGVEAFRDEIDERISEAASEEWPLERMPRVDRNLARIAVYELDHTETPSQVIIAECVQLAEEFSTDDSAPFLNGLLAKVARTRASE</sequence>
<keyword evidence="5 6" id="KW-0804">Transcription</keyword>
<dbReference type="InterPro" id="IPR006027">
    <property type="entry name" value="NusB_RsmB_TIM44"/>
</dbReference>
<dbReference type="SUPFAM" id="SSF48013">
    <property type="entry name" value="NusB-like"/>
    <property type="match status" value="1"/>
</dbReference>
<dbReference type="PANTHER" id="PTHR11078:SF3">
    <property type="entry name" value="ANTITERMINATION NUSB DOMAIN-CONTAINING PROTEIN"/>
    <property type="match status" value="1"/>
</dbReference>
<dbReference type="NCBIfam" id="TIGR01951">
    <property type="entry name" value="nusB"/>
    <property type="match status" value="1"/>
</dbReference>
<evidence type="ECO:0000256" key="3">
    <source>
        <dbReference type="ARBA" id="ARBA00022884"/>
    </source>
</evidence>
<dbReference type="PANTHER" id="PTHR11078">
    <property type="entry name" value="N UTILIZATION SUBSTANCE PROTEIN B-RELATED"/>
    <property type="match status" value="1"/>
</dbReference>
<dbReference type="Gene3D" id="1.10.940.10">
    <property type="entry name" value="NusB-like"/>
    <property type="match status" value="1"/>
</dbReference>
<name>A0ABW1X315_9ACTN</name>
<evidence type="ECO:0000256" key="6">
    <source>
        <dbReference type="HAMAP-Rule" id="MF_00073"/>
    </source>
</evidence>
<evidence type="ECO:0000259" key="8">
    <source>
        <dbReference type="Pfam" id="PF01029"/>
    </source>
</evidence>
<dbReference type="InterPro" id="IPR035926">
    <property type="entry name" value="NusB-like_sf"/>
</dbReference>
<evidence type="ECO:0000256" key="5">
    <source>
        <dbReference type="ARBA" id="ARBA00023163"/>
    </source>
</evidence>